<evidence type="ECO:0000313" key="3">
    <source>
        <dbReference type="Proteomes" id="UP001055439"/>
    </source>
</evidence>
<keyword evidence="3" id="KW-1185">Reference proteome</keyword>
<feature type="compositionally biased region" description="Basic and acidic residues" evidence="1">
    <location>
        <begin position="1"/>
        <end position="13"/>
    </location>
</feature>
<dbReference type="EMBL" id="CP097507">
    <property type="protein sequence ID" value="URE00524.1"/>
    <property type="molecule type" value="Genomic_DNA"/>
</dbReference>
<sequence length="177" mass="19309">MSSAVEAKEEGGGGRESIYGNRGSKGEGGAGIHRWQRRGSFHRWKPKKQGGRGWESADDSGEEASADGIRVGEAEGAGINRQQQRKYGGGDGNPPTAAGRKYQPKKQGEEAGNRRRQQRGSFRRRKQKKQEGGGRNSPTTAERKLPLMEAEETAGGEGGWVESMGWGRRREAGICRR</sequence>
<feature type="compositionally biased region" description="Basic residues" evidence="1">
    <location>
        <begin position="114"/>
        <end position="128"/>
    </location>
</feature>
<gene>
    <name evidence="2" type="ORF">MUK42_01894</name>
</gene>
<protein>
    <submittedName>
        <fullName evidence="2">Uncharacterized protein</fullName>
    </submittedName>
</protein>
<feature type="region of interest" description="Disordered" evidence="1">
    <location>
        <begin position="1"/>
        <end position="177"/>
    </location>
</feature>
<reference evidence="2" key="1">
    <citation type="submission" date="2022-05" db="EMBL/GenBank/DDBJ databases">
        <title>The Musa troglodytarum L. genome provides insights into the mechanism of non-climacteric behaviour and enrichment of carotenoids.</title>
        <authorList>
            <person name="Wang J."/>
        </authorList>
    </citation>
    <scope>NUCLEOTIDE SEQUENCE</scope>
    <source>
        <tissue evidence="2">Leaf</tissue>
    </source>
</reference>
<feature type="compositionally biased region" description="Acidic residues" evidence="1">
    <location>
        <begin position="56"/>
        <end position="65"/>
    </location>
</feature>
<dbReference type="Proteomes" id="UP001055439">
    <property type="component" value="Chromosome 5"/>
</dbReference>
<proteinExistence type="predicted"/>
<accession>A0A9E7FR07</accession>
<feature type="compositionally biased region" description="Basic residues" evidence="1">
    <location>
        <begin position="34"/>
        <end position="50"/>
    </location>
</feature>
<organism evidence="2 3">
    <name type="scientific">Musa troglodytarum</name>
    <name type="common">fe'i banana</name>
    <dbReference type="NCBI Taxonomy" id="320322"/>
    <lineage>
        <taxon>Eukaryota</taxon>
        <taxon>Viridiplantae</taxon>
        <taxon>Streptophyta</taxon>
        <taxon>Embryophyta</taxon>
        <taxon>Tracheophyta</taxon>
        <taxon>Spermatophyta</taxon>
        <taxon>Magnoliopsida</taxon>
        <taxon>Liliopsida</taxon>
        <taxon>Zingiberales</taxon>
        <taxon>Musaceae</taxon>
        <taxon>Musa</taxon>
    </lineage>
</organism>
<feature type="compositionally biased region" description="Basic and acidic residues" evidence="1">
    <location>
        <begin position="168"/>
        <end position="177"/>
    </location>
</feature>
<name>A0A9E7FR07_9LILI</name>
<evidence type="ECO:0000313" key="2">
    <source>
        <dbReference type="EMBL" id="URE00524.1"/>
    </source>
</evidence>
<dbReference type="AlphaFoldDB" id="A0A9E7FR07"/>
<evidence type="ECO:0000256" key="1">
    <source>
        <dbReference type="SAM" id="MobiDB-lite"/>
    </source>
</evidence>